<sequence>DTPTFLGITLNSRLTWRPNIENIQRKAIQTCCDEETSWHILARKLKNINAGLQWSSQVHRGIWLQLLDNSS</sequence>
<dbReference type="AlphaFoldDB" id="A0A0B7BXF0"/>
<protein>
    <submittedName>
        <fullName evidence="1">Uncharacterized protein</fullName>
    </submittedName>
</protein>
<reference evidence="1" key="1">
    <citation type="submission" date="2014-12" db="EMBL/GenBank/DDBJ databases">
        <title>Insight into the proteome of Arion vulgaris.</title>
        <authorList>
            <person name="Aradska J."/>
            <person name="Bulat T."/>
            <person name="Smidak R."/>
            <person name="Sarate P."/>
            <person name="Gangsoo J."/>
            <person name="Sialana F."/>
            <person name="Bilban M."/>
            <person name="Lubec G."/>
        </authorList>
    </citation>
    <scope>NUCLEOTIDE SEQUENCE</scope>
    <source>
        <tissue evidence="1">Skin</tissue>
    </source>
</reference>
<organism evidence="1">
    <name type="scientific">Arion vulgaris</name>
    <dbReference type="NCBI Taxonomy" id="1028688"/>
    <lineage>
        <taxon>Eukaryota</taxon>
        <taxon>Metazoa</taxon>
        <taxon>Spiralia</taxon>
        <taxon>Lophotrochozoa</taxon>
        <taxon>Mollusca</taxon>
        <taxon>Gastropoda</taxon>
        <taxon>Heterobranchia</taxon>
        <taxon>Euthyneura</taxon>
        <taxon>Panpulmonata</taxon>
        <taxon>Eupulmonata</taxon>
        <taxon>Stylommatophora</taxon>
        <taxon>Helicina</taxon>
        <taxon>Arionoidea</taxon>
        <taxon>Arionidae</taxon>
        <taxon>Arion</taxon>
    </lineage>
</organism>
<feature type="non-terminal residue" evidence="1">
    <location>
        <position position="71"/>
    </location>
</feature>
<feature type="non-terminal residue" evidence="1">
    <location>
        <position position="1"/>
    </location>
</feature>
<evidence type="ECO:0000313" key="1">
    <source>
        <dbReference type="EMBL" id="CEK97041.1"/>
    </source>
</evidence>
<gene>
    <name evidence="1" type="primary">ORF214457</name>
</gene>
<dbReference type="EMBL" id="HACG01050176">
    <property type="protein sequence ID" value="CEK97041.1"/>
    <property type="molecule type" value="Transcribed_RNA"/>
</dbReference>
<accession>A0A0B7BXF0</accession>
<name>A0A0B7BXF0_9EUPU</name>
<proteinExistence type="predicted"/>